<comment type="caution">
    <text evidence="1">The sequence shown here is derived from an EMBL/GenBank/DDBJ whole genome shotgun (WGS) entry which is preliminary data.</text>
</comment>
<organism evidence="1 2">
    <name type="scientific">Nemania bipapillata</name>
    <dbReference type="NCBI Taxonomy" id="110536"/>
    <lineage>
        <taxon>Eukaryota</taxon>
        <taxon>Fungi</taxon>
        <taxon>Dikarya</taxon>
        <taxon>Ascomycota</taxon>
        <taxon>Pezizomycotina</taxon>
        <taxon>Sordariomycetes</taxon>
        <taxon>Xylariomycetidae</taxon>
        <taxon>Xylariales</taxon>
        <taxon>Xylariaceae</taxon>
        <taxon>Nemania</taxon>
    </lineage>
</organism>
<keyword evidence="2" id="KW-1185">Reference proteome</keyword>
<dbReference type="Proteomes" id="UP001153334">
    <property type="component" value="Unassembled WGS sequence"/>
</dbReference>
<sequence length="323" mass="36028">MPVGGAMSRTAVNSECNVRSPLNGVVTAGFILLTIYVFSPALYWLPKATLAAIIIMAVIHLFGPFTLIYRYYRVSIADYIAFNVAFFVTAFVGSEYGIASAAGWAVVWTLLRSAFIRTRISTNSGPGGRINTSRPVTRRAGAETENVGITIPEDTVVVSFQDSVFYPNALRTKTQILESIQLVYPSVQNPNYRADTERSWSVAGERRLARLRKERNIVMKDMPLSVVVWDFTMVPFIDVTGITALAELKDDTRRQLGNFVEIRMVNMAPSVVKRFERAKWQLADVDGAQNEGADIVYPTLERAVWDERESLKEGLKAVVTEKN</sequence>
<evidence type="ECO:0000313" key="1">
    <source>
        <dbReference type="EMBL" id="KAJ8106880.1"/>
    </source>
</evidence>
<accession>A0ACC2HVI8</accession>
<gene>
    <name evidence="1" type="ORF">ONZ43_g6911</name>
</gene>
<reference evidence="1" key="1">
    <citation type="submission" date="2022-11" db="EMBL/GenBank/DDBJ databases">
        <title>Genome Sequence of Nemania bipapillata.</title>
        <authorList>
            <person name="Buettner E."/>
        </authorList>
    </citation>
    <scope>NUCLEOTIDE SEQUENCE</scope>
    <source>
        <strain evidence="1">CP14</strain>
    </source>
</reference>
<evidence type="ECO:0000313" key="2">
    <source>
        <dbReference type="Proteomes" id="UP001153334"/>
    </source>
</evidence>
<protein>
    <submittedName>
        <fullName evidence="1">Uncharacterized protein</fullName>
    </submittedName>
</protein>
<dbReference type="EMBL" id="JAPESX010002691">
    <property type="protein sequence ID" value="KAJ8106880.1"/>
    <property type="molecule type" value="Genomic_DNA"/>
</dbReference>
<name>A0ACC2HVI8_9PEZI</name>
<proteinExistence type="predicted"/>